<accession>A0ABW4ZWH6</accession>
<reference evidence="2" key="1">
    <citation type="journal article" date="2019" name="Int. J. Syst. Evol. Microbiol.">
        <title>The Global Catalogue of Microorganisms (GCM) 10K type strain sequencing project: providing services to taxonomists for standard genome sequencing and annotation.</title>
        <authorList>
            <consortium name="The Broad Institute Genomics Platform"/>
            <consortium name="The Broad Institute Genome Sequencing Center for Infectious Disease"/>
            <person name="Wu L."/>
            <person name="Ma J."/>
        </authorList>
    </citation>
    <scope>NUCLEOTIDE SEQUENCE [LARGE SCALE GENOMIC DNA]</scope>
    <source>
        <strain evidence="2">CGMCC 1.13574</strain>
    </source>
</reference>
<evidence type="ECO:0000313" key="2">
    <source>
        <dbReference type="Proteomes" id="UP001597343"/>
    </source>
</evidence>
<proteinExistence type="predicted"/>
<dbReference type="EMBL" id="JBHUIO010000005">
    <property type="protein sequence ID" value="MFD2170363.1"/>
    <property type="molecule type" value="Genomic_DNA"/>
</dbReference>
<protein>
    <submittedName>
        <fullName evidence="1">Uncharacterized protein</fullName>
    </submittedName>
</protein>
<evidence type="ECO:0000313" key="1">
    <source>
        <dbReference type="EMBL" id="MFD2170363.1"/>
    </source>
</evidence>
<dbReference type="Proteomes" id="UP001597343">
    <property type="component" value="Unassembled WGS sequence"/>
</dbReference>
<name>A0ABW4ZWH6_9BACL</name>
<organism evidence="1 2">
    <name type="scientific">Tumebacillus lipolyticus</name>
    <dbReference type="NCBI Taxonomy" id="1280370"/>
    <lineage>
        <taxon>Bacteria</taxon>
        <taxon>Bacillati</taxon>
        <taxon>Bacillota</taxon>
        <taxon>Bacilli</taxon>
        <taxon>Bacillales</taxon>
        <taxon>Alicyclobacillaceae</taxon>
        <taxon>Tumebacillus</taxon>
    </lineage>
</organism>
<keyword evidence="2" id="KW-1185">Reference proteome</keyword>
<sequence length="154" mass="18207">MARLEYRLLDEGQDFPVLYYYEGIEKREVLMRNACDYFVKERIIYAKTSCAVEGDLFVIYVEQAEDERVVDSSLHPLAHQAGIRLELREYQDGTAHYPLIHTYEFKSEEDVLLHLFANYLYLGGREWERTSTEVDEDRQVYVFYGSPTAWKGEL</sequence>
<gene>
    <name evidence="1" type="ORF">ACFSOY_10160</name>
</gene>
<dbReference type="RefSeq" id="WP_386046252.1">
    <property type="nucleotide sequence ID" value="NZ_JBHUIO010000005.1"/>
</dbReference>
<comment type="caution">
    <text evidence="1">The sequence shown here is derived from an EMBL/GenBank/DDBJ whole genome shotgun (WGS) entry which is preliminary data.</text>
</comment>